<keyword evidence="3 9" id="KW-0812">Transmembrane</keyword>
<dbReference type="OrthoDB" id="18175at2759"/>
<keyword evidence="5 9" id="KW-1133">Transmembrane helix</keyword>
<name>A0A4R0R9D2_9APHY</name>
<accession>A0A4R0R9D2</accession>
<comment type="similarity">
    <text evidence="8">Belongs to the PET100 family.</text>
</comment>
<dbReference type="GO" id="GO:0005743">
    <property type="term" value="C:mitochondrial inner membrane"/>
    <property type="evidence" value="ECO:0007669"/>
    <property type="project" value="TreeGrafter"/>
</dbReference>
<organism evidence="10 11">
    <name type="scientific">Steccherinum ochraceum</name>
    <dbReference type="NCBI Taxonomy" id="92696"/>
    <lineage>
        <taxon>Eukaryota</taxon>
        <taxon>Fungi</taxon>
        <taxon>Dikarya</taxon>
        <taxon>Basidiomycota</taxon>
        <taxon>Agaricomycotina</taxon>
        <taxon>Agaricomycetes</taxon>
        <taxon>Polyporales</taxon>
        <taxon>Steccherinaceae</taxon>
        <taxon>Steccherinum</taxon>
    </lineage>
</organism>
<comment type="subcellular location">
    <subcellularLocation>
        <location evidence="1">Membrane</location>
        <topology evidence="1">Single-pass membrane protein</topology>
    </subcellularLocation>
    <subcellularLocation>
        <location evidence="2">Mitochondrion membrane</location>
    </subcellularLocation>
</comment>
<protein>
    <submittedName>
        <fullName evidence="10">Uncharacterized protein</fullName>
    </submittedName>
</protein>
<dbReference type="GO" id="GO:0033617">
    <property type="term" value="P:mitochondrial respiratory chain complex IV assembly"/>
    <property type="evidence" value="ECO:0007669"/>
    <property type="project" value="InterPro"/>
</dbReference>
<evidence type="ECO:0000256" key="8">
    <source>
        <dbReference type="ARBA" id="ARBA00038077"/>
    </source>
</evidence>
<evidence type="ECO:0000256" key="7">
    <source>
        <dbReference type="ARBA" id="ARBA00023136"/>
    </source>
</evidence>
<keyword evidence="11" id="KW-1185">Reference proteome</keyword>
<gene>
    <name evidence="10" type="ORF">EIP91_010540</name>
</gene>
<dbReference type="PANTHER" id="PTHR33968">
    <property type="entry name" value="PROTEIN PET100 HOMOLOG, MITOCHONDRIAL"/>
    <property type="match status" value="1"/>
</dbReference>
<sequence>MSAILRQLKGANLEVFKFAFYLAFPLGIMTYFGDYDWYAKHVTPYKSRIFPAYENTVQNLPHDPESLREELAKIKARKLQRIAEREAAERSERPAS</sequence>
<evidence type="ECO:0000256" key="1">
    <source>
        <dbReference type="ARBA" id="ARBA00004167"/>
    </source>
</evidence>
<keyword evidence="4" id="KW-0809">Transit peptide</keyword>
<dbReference type="EMBL" id="RWJN01000637">
    <property type="protein sequence ID" value="TCD60218.1"/>
    <property type="molecule type" value="Genomic_DNA"/>
</dbReference>
<evidence type="ECO:0000256" key="6">
    <source>
        <dbReference type="ARBA" id="ARBA00023128"/>
    </source>
</evidence>
<dbReference type="AlphaFoldDB" id="A0A4R0R9D2"/>
<dbReference type="GO" id="GO:0051082">
    <property type="term" value="F:unfolded protein binding"/>
    <property type="evidence" value="ECO:0007669"/>
    <property type="project" value="TreeGrafter"/>
</dbReference>
<evidence type="ECO:0000313" key="11">
    <source>
        <dbReference type="Proteomes" id="UP000292702"/>
    </source>
</evidence>
<evidence type="ECO:0000256" key="4">
    <source>
        <dbReference type="ARBA" id="ARBA00022946"/>
    </source>
</evidence>
<evidence type="ECO:0000256" key="3">
    <source>
        <dbReference type="ARBA" id="ARBA00022692"/>
    </source>
</evidence>
<reference evidence="10 11" key="1">
    <citation type="submission" date="2018-11" db="EMBL/GenBank/DDBJ databases">
        <title>Genome assembly of Steccherinum ochraceum LE-BIN_3174, the white-rot fungus of the Steccherinaceae family (The Residual Polyporoid clade, Polyporales, Basidiomycota).</title>
        <authorList>
            <person name="Fedorova T.V."/>
            <person name="Glazunova O.A."/>
            <person name="Landesman E.O."/>
            <person name="Moiseenko K.V."/>
            <person name="Psurtseva N.V."/>
            <person name="Savinova O.S."/>
            <person name="Shakhova N.V."/>
            <person name="Tyazhelova T.V."/>
            <person name="Vasina D.V."/>
        </authorList>
    </citation>
    <scope>NUCLEOTIDE SEQUENCE [LARGE SCALE GENOMIC DNA]</scope>
    <source>
        <strain evidence="10 11">LE-BIN_3174</strain>
    </source>
</reference>
<keyword evidence="6" id="KW-0496">Mitochondrion</keyword>
<dbReference type="Proteomes" id="UP000292702">
    <property type="component" value="Unassembled WGS sequence"/>
</dbReference>
<evidence type="ECO:0000256" key="9">
    <source>
        <dbReference type="SAM" id="Phobius"/>
    </source>
</evidence>
<feature type="transmembrane region" description="Helical" evidence="9">
    <location>
        <begin position="18"/>
        <end position="38"/>
    </location>
</feature>
<proteinExistence type="inferred from homology"/>
<dbReference type="Pfam" id="PF09803">
    <property type="entry name" value="Pet100"/>
    <property type="match status" value="1"/>
</dbReference>
<evidence type="ECO:0000256" key="5">
    <source>
        <dbReference type="ARBA" id="ARBA00022989"/>
    </source>
</evidence>
<evidence type="ECO:0000256" key="2">
    <source>
        <dbReference type="ARBA" id="ARBA00004325"/>
    </source>
</evidence>
<evidence type="ECO:0000313" key="10">
    <source>
        <dbReference type="EMBL" id="TCD60218.1"/>
    </source>
</evidence>
<comment type="caution">
    <text evidence="10">The sequence shown here is derived from an EMBL/GenBank/DDBJ whole genome shotgun (WGS) entry which is preliminary data.</text>
</comment>
<dbReference type="InterPro" id="IPR018625">
    <property type="entry name" value="Pet100"/>
</dbReference>
<keyword evidence="7 9" id="KW-0472">Membrane</keyword>
<dbReference type="PANTHER" id="PTHR33968:SF1">
    <property type="entry name" value="PROTEIN PET100 HOMOLOG, MITOCHONDRIAL"/>
    <property type="match status" value="1"/>
</dbReference>